<feature type="transmembrane region" description="Helical" evidence="1">
    <location>
        <begin position="54"/>
        <end position="75"/>
    </location>
</feature>
<feature type="transmembrane region" description="Helical" evidence="1">
    <location>
        <begin position="96"/>
        <end position="122"/>
    </location>
</feature>
<comment type="caution">
    <text evidence="2">The sequence shown here is derived from an EMBL/GenBank/DDBJ whole genome shotgun (WGS) entry which is preliminary data.</text>
</comment>
<name>A0A7Z0ECM9_9MICO</name>
<evidence type="ECO:0000313" key="2">
    <source>
        <dbReference type="EMBL" id="NYJ19033.1"/>
    </source>
</evidence>
<evidence type="ECO:0000313" key="3">
    <source>
        <dbReference type="Proteomes" id="UP000537260"/>
    </source>
</evidence>
<keyword evidence="1" id="KW-1133">Transmembrane helix</keyword>
<evidence type="ECO:0000256" key="1">
    <source>
        <dbReference type="SAM" id="Phobius"/>
    </source>
</evidence>
<feature type="transmembrane region" description="Helical" evidence="1">
    <location>
        <begin position="24"/>
        <end position="42"/>
    </location>
</feature>
<gene>
    <name evidence="2" type="ORF">HNR05_000824</name>
</gene>
<dbReference type="RefSeq" id="WP_179577857.1">
    <property type="nucleotide sequence ID" value="NZ_JACCFM010000001.1"/>
</dbReference>
<feature type="transmembrane region" description="Helical" evidence="1">
    <location>
        <begin position="163"/>
        <end position="183"/>
    </location>
</feature>
<evidence type="ECO:0008006" key="4">
    <source>
        <dbReference type="Google" id="ProtNLM"/>
    </source>
</evidence>
<organism evidence="2 3">
    <name type="scientific">Glaciibacter psychrotolerans</name>
    <dbReference type="NCBI Taxonomy" id="670054"/>
    <lineage>
        <taxon>Bacteria</taxon>
        <taxon>Bacillati</taxon>
        <taxon>Actinomycetota</taxon>
        <taxon>Actinomycetes</taxon>
        <taxon>Micrococcales</taxon>
        <taxon>Microbacteriaceae</taxon>
        <taxon>Glaciibacter</taxon>
    </lineage>
</organism>
<protein>
    <recommendedName>
        <fullName evidence="4">DUF998 domain-containing protein</fullName>
    </recommendedName>
</protein>
<dbReference type="EMBL" id="JACCFM010000001">
    <property type="protein sequence ID" value="NYJ19033.1"/>
    <property type="molecule type" value="Genomic_DNA"/>
</dbReference>
<keyword evidence="1" id="KW-0472">Membrane</keyword>
<feature type="transmembrane region" description="Helical" evidence="1">
    <location>
        <begin position="301"/>
        <end position="323"/>
    </location>
</feature>
<dbReference type="Proteomes" id="UP000537260">
    <property type="component" value="Unassembled WGS sequence"/>
</dbReference>
<keyword evidence="3" id="KW-1185">Reference proteome</keyword>
<feature type="transmembrane region" description="Helical" evidence="1">
    <location>
        <begin position="245"/>
        <end position="263"/>
    </location>
</feature>
<dbReference type="AlphaFoldDB" id="A0A7Z0ECM9"/>
<feature type="transmembrane region" description="Helical" evidence="1">
    <location>
        <begin position="203"/>
        <end position="224"/>
    </location>
</feature>
<sequence length="359" mass="38638">MHKTGLPAMRSFAQTYAIRVESRAIILAAGAFVLAGLCALLVMHGTHLPLWKGWSVGLLAILAGSLTGGIAYVVSAIDSSRRIAAKTGAKRRILRFAWDTTALTFTHVAIYCMLCLVMFSTLQTAFQGLRVDTLTGTMLVGVSGAATAYFLSLSAATTTAYTLSNLLTVFLSSGVLLSMTTTADPHWWEFNFSILGTTRDFSSLAFNVTLILAGATITIMADYATNDLSAWTKRLFGQASARIALIKWALVAIGILLACVGLVPVNRALIVHNTVATGMVVLFFVLMIALRWLLPGFPRTFFLLGYSFLGCIVVAAVMFFPIGYYNLTAFELIAAAFIFGWLVIFVRNIAAVTADASSH</sequence>
<accession>A0A7Z0ECM9</accession>
<keyword evidence="1" id="KW-0812">Transmembrane</keyword>
<feature type="transmembrane region" description="Helical" evidence="1">
    <location>
        <begin position="329"/>
        <end position="350"/>
    </location>
</feature>
<reference evidence="2 3" key="1">
    <citation type="submission" date="2020-07" db="EMBL/GenBank/DDBJ databases">
        <title>Sequencing the genomes of 1000 actinobacteria strains.</title>
        <authorList>
            <person name="Klenk H.-P."/>
        </authorList>
    </citation>
    <scope>NUCLEOTIDE SEQUENCE [LARGE SCALE GENOMIC DNA]</scope>
    <source>
        <strain evidence="2 3">LI1</strain>
    </source>
</reference>
<proteinExistence type="predicted"/>
<feature type="transmembrane region" description="Helical" evidence="1">
    <location>
        <begin position="275"/>
        <end position="294"/>
    </location>
</feature>
<feature type="transmembrane region" description="Helical" evidence="1">
    <location>
        <begin position="134"/>
        <end position="151"/>
    </location>
</feature>